<feature type="transmembrane region" description="Helical" evidence="1">
    <location>
        <begin position="37"/>
        <end position="64"/>
    </location>
</feature>
<dbReference type="GO" id="GO:0000271">
    <property type="term" value="P:polysaccharide biosynthetic process"/>
    <property type="evidence" value="ECO:0007669"/>
    <property type="project" value="TreeGrafter"/>
</dbReference>
<feature type="transmembrane region" description="Helical" evidence="1">
    <location>
        <begin position="257"/>
        <end position="280"/>
    </location>
</feature>
<dbReference type="InterPro" id="IPR050879">
    <property type="entry name" value="Acyltransferase_3"/>
</dbReference>
<sequence>MQKEITLQYTPALDSLRAWAVLIVIFEHYFQNLLPTYWHFFSFGGLGVGIFFTLSGFLITTILLQERQQVGLFIEKIKKFYFRRFLRLFPIYYLTILVAILFFPILNVQENIWYYLTYTTNLIIFKTNYWGKVGHFWSLAVEEQFYIVWPFFVLLSNNKWLKNIIISCIIVGVICKIYYGFIYGGTGKLYWILTPFNLDLLGIGALFAWLRVYKPTIWTKVVTLPNKIFLLCGVFLCLIIIEYMLVNHSIACFVLSYLFIASIAIIWILIALSNATWPLFLHNKVLQFLGRVSYGMYLYHLPIMGLWGFNSTWFKAKGIDFQFVYVFDNAFVAAFCCLLTTFVVSLFSYWLLELPINRLKQRL</sequence>
<evidence type="ECO:0000313" key="4">
    <source>
        <dbReference type="Proteomes" id="UP000199514"/>
    </source>
</evidence>
<feature type="transmembrane region" description="Helical" evidence="1">
    <location>
        <begin position="292"/>
        <end position="310"/>
    </location>
</feature>
<name>A0A1I1FHS3_9BACT</name>
<dbReference type="OrthoDB" id="9796461at2"/>
<evidence type="ECO:0000256" key="1">
    <source>
        <dbReference type="SAM" id="Phobius"/>
    </source>
</evidence>
<organism evidence="3 4">
    <name type="scientific">Flexibacter flexilis DSM 6793</name>
    <dbReference type="NCBI Taxonomy" id="927664"/>
    <lineage>
        <taxon>Bacteria</taxon>
        <taxon>Pseudomonadati</taxon>
        <taxon>Bacteroidota</taxon>
        <taxon>Cytophagia</taxon>
        <taxon>Cytophagales</taxon>
        <taxon>Flexibacteraceae</taxon>
        <taxon>Flexibacter</taxon>
    </lineage>
</organism>
<dbReference type="GO" id="GO:0016747">
    <property type="term" value="F:acyltransferase activity, transferring groups other than amino-acyl groups"/>
    <property type="evidence" value="ECO:0007669"/>
    <property type="project" value="InterPro"/>
</dbReference>
<dbReference type="RefSeq" id="WP_091508407.1">
    <property type="nucleotide sequence ID" value="NZ_FOLE01000002.1"/>
</dbReference>
<feature type="transmembrane region" description="Helical" evidence="1">
    <location>
        <begin position="164"/>
        <end position="183"/>
    </location>
</feature>
<gene>
    <name evidence="3" type="ORF">SAMN05421780_102181</name>
</gene>
<keyword evidence="1" id="KW-0472">Membrane</keyword>
<protein>
    <submittedName>
        <fullName evidence="3">Peptidoglycan/LPS O-acetylase OafA/YrhL, contains acyltransferase and SGNH-hydrolase domains</fullName>
    </submittedName>
</protein>
<feature type="transmembrane region" description="Helical" evidence="1">
    <location>
        <begin position="12"/>
        <end position="31"/>
    </location>
</feature>
<feature type="transmembrane region" description="Helical" evidence="1">
    <location>
        <begin position="330"/>
        <end position="352"/>
    </location>
</feature>
<dbReference type="PANTHER" id="PTHR23028:SF53">
    <property type="entry name" value="ACYL_TRANSF_3 DOMAIN-CONTAINING PROTEIN"/>
    <property type="match status" value="1"/>
</dbReference>
<evidence type="ECO:0000259" key="2">
    <source>
        <dbReference type="Pfam" id="PF01757"/>
    </source>
</evidence>
<feature type="transmembrane region" description="Helical" evidence="1">
    <location>
        <begin position="224"/>
        <end position="245"/>
    </location>
</feature>
<feature type="transmembrane region" description="Helical" evidence="1">
    <location>
        <begin position="189"/>
        <end position="212"/>
    </location>
</feature>
<keyword evidence="3" id="KW-0378">Hydrolase</keyword>
<keyword evidence="1" id="KW-1133">Transmembrane helix</keyword>
<dbReference type="EMBL" id="FOLE01000002">
    <property type="protein sequence ID" value="SFB98532.1"/>
    <property type="molecule type" value="Genomic_DNA"/>
</dbReference>
<dbReference type="GO" id="GO:0016787">
    <property type="term" value="F:hydrolase activity"/>
    <property type="evidence" value="ECO:0007669"/>
    <property type="project" value="UniProtKB-KW"/>
</dbReference>
<keyword evidence="4" id="KW-1185">Reference proteome</keyword>
<dbReference type="STRING" id="927664.SAMN05421780_102181"/>
<dbReference type="InterPro" id="IPR002656">
    <property type="entry name" value="Acyl_transf_3_dom"/>
</dbReference>
<dbReference type="PANTHER" id="PTHR23028">
    <property type="entry name" value="ACETYLTRANSFERASE"/>
    <property type="match status" value="1"/>
</dbReference>
<dbReference type="Proteomes" id="UP000199514">
    <property type="component" value="Unassembled WGS sequence"/>
</dbReference>
<feature type="domain" description="Acyltransferase 3" evidence="2">
    <location>
        <begin position="12"/>
        <end position="348"/>
    </location>
</feature>
<keyword evidence="3" id="KW-0808">Transferase</keyword>
<keyword evidence="1" id="KW-0812">Transmembrane</keyword>
<dbReference type="AlphaFoldDB" id="A0A1I1FHS3"/>
<dbReference type="Pfam" id="PF01757">
    <property type="entry name" value="Acyl_transf_3"/>
    <property type="match status" value="1"/>
</dbReference>
<evidence type="ECO:0000313" key="3">
    <source>
        <dbReference type="EMBL" id="SFB98532.1"/>
    </source>
</evidence>
<accession>A0A1I1FHS3</accession>
<reference evidence="3 4" key="1">
    <citation type="submission" date="2016-10" db="EMBL/GenBank/DDBJ databases">
        <authorList>
            <person name="de Groot N.N."/>
        </authorList>
    </citation>
    <scope>NUCLEOTIDE SEQUENCE [LARGE SCALE GENOMIC DNA]</scope>
    <source>
        <strain evidence="3 4">DSM 6793</strain>
    </source>
</reference>
<feature type="transmembrane region" description="Helical" evidence="1">
    <location>
        <begin position="85"/>
        <end position="106"/>
    </location>
</feature>
<dbReference type="GO" id="GO:0016020">
    <property type="term" value="C:membrane"/>
    <property type="evidence" value="ECO:0007669"/>
    <property type="project" value="TreeGrafter"/>
</dbReference>
<keyword evidence="3" id="KW-0012">Acyltransferase</keyword>
<proteinExistence type="predicted"/>